<dbReference type="AlphaFoldDB" id="A0A4V6DBU6"/>
<accession>A0A4V6DBU6</accession>
<dbReference type="InterPro" id="IPR029058">
    <property type="entry name" value="AB_hydrolase_fold"/>
</dbReference>
<dbReference type="EMBL" id="CM016553">
    <property type="protein sequence ID" value="TKW35076.1"/>
    <property type="molecule type" value="Genomic_DNA"/>
</dbReference>
<dbReference type="Gene3D" id="3.40.50.1820">
    <property type="entry name" value="alpha/beta hydrolase"/>
    <property type="match status" value="1"/>
</dbReference>
<reference evidence="1" key="1">
    <citation type="submission" date="2019-03" db="EMBL/GenBank/DDBJ databases">
        <title>WGS assembly of Setaria viridis.</title>
        <authorList>
            <person name="Huang P."/>
            <person name="Jenkins J."/>
            <person name="Grimwood J."/>
            <person name="Barry K."/>
            <person name="Healey A."/>
            <person name="Mamidi S."/>
            <person name="Sreedasyam A."/>
            <person name="Shu S."/>
            <person name="Feldman M."/>
            <person name="Wu J."/>
            <person name="Yu Y."/>
            <person name="Chen C."/>
            <person name="Johnson J."/>
            <person name="Rokhsar D."/>
            <person name="Baxter I."/>
            <person name="Schmutz J."/>
            <person name="Brutnell T."/>
            <person name="Kellogg E."/>
        </authorList>
    </citation>
    <scope>NUCLEOTIDE SEQUENCE [LARGE SCALE GENOMIC DNA]</scope>
</reference>
<keyword evidence="2" id="KW-1185">Reference proteome</keyword>
<dbReference type="PANTHER" id="PTHR31479">
    <property type="entry name" value="ALPHA/BETA-HYDROLASES SUPERFAMILY PROTEIN"/>
    <property type="match status" value="1"/>
</dbReference>
<sequence length="407" mass="45563">MPSSKGLFDITGPTHMMAKTGDGTSPTKTIEIDWDNEEHRRCITACLVKGTYVLESDRTNGRQEPANALAPAWWESFHFGRLPFRVLECECECALCKIGRHIVAGRSQGFIYGAIFEYVPPDGSRRHPSAPSYIVAFRGTMRRDATTLGDMRLDLRILLNAHHSCGRFSHAREEVRNFLDSVREATPPGAGSPAVWLAGHSLGASIALDVGRDIMANNRKLNLPTFLFNPPQVSPAAVINDNLPMAGVAKRGLHTSSYILKHGLGKVLKPHKKNMEEQFEQLSPWVPNLYVHQRDLICKGFIDYFEQRERVRERFPRVAASGTTLSYRDMCRSVLFGTQNERPHLLPSAMLWKNQSEGSDPHELRQRPARAPAVVAAPTRPGASVDPQVIQMACFNVDAWPYYMLFS</sequence>
<evidence type="ECO:0000313" key="1">
    <source>
        <dbReference type="EMBL" id="TKW35076.1"/>
    </source>
</evidence>
<name>A0A4V6DBU6_SETVI</name>
<proteinExistence type="predicted"/>
<evidence type="ECO:0000313" key="2">
    <source>
        <dbReference type="Proteomes" id="UP000298652"/>
    </source>
</evidence>
<protein>
    <submittedName>
        <fullName evidence="1">Uncharacterized protein</fullName>
    </submittedName>
</protein>
<organism evidence="1 2">
    <name type="scientific">Setaria viridis</name>
    <name type="common">Green bristlegrass</name>
    <name type="synonym">Setaria italica subsp. viridis</name>
    <dbReference type="NCBI Taxonomy" id="4556"/>
    <lineage>
        <taxon>Eukaryota</taxon>
        <taxon>Viridiplantae</taxon>
        <taxon>Streptophyta</taxon>
        <taxon>Embryophyta</taxon>
        <taxon>Tracheophyta</taxon>
        <taxon>Spermatophyta</taxon>
        <taxon>Magnoliopsida</taxon>
        <taxon>Liliopsida</taxon>
        <taxon>Poales</taxon>
        <taxon>Poaceae</taxon>
        <taxon>PACMAD clade</taxon>
        <taxon>Panicoideae</taxon>
        <taxon>Panicodae</taxon>
        <taxon>Paniceae</taxon>
        <taxon>Cenchrinae</taxon>
        <taxon>Setaria</taxon>
    </lineage>
</organism>
<dbReference type="Gramene" id="TKW35076">
    <property type="protein sequence ID" value="TKW35076"/>
    <property type="gene ID" value="SEVIR_2G347500v2"/>
</dbReference>
<dbReference type="Proteomes" id="UP000298652">
    <property type="component" value="Chromosome 2"/>
</dbReference>
<dbReference type="OMA" id="RDIMANN"/>
<dbReference type="PANTHER" id="PTHR31479:SF25">
    <property type="entry name" value="OS07G0527900 PROTEIN"/>
    <property type="match status" value="1"/>
</dbReference>
<gene>
    <name evidence="1" type="ORF">SEVIR_2G347500v2</name>
</gene>
<dbReference type="SUPFAM" id="SSF53474">
    <property type="entry name" value="alpha/beta-Hydrolases"/>
    <property type="match status" value="1"/>
</dbReference>